<dbReference type="FunFam" id="3.10.450.50:FF:000005">
    <property type="entry name" value="Nuclear transport factor 2"/>
    <property type="match status" value="1"/>
</dbReference>
<dbReference type="SUPFAM" id="SSF54427">
    <property type="entry name" value="NTF2-like"/>
    <property type="match status" value="1"/>
</dbReference>
<evidence type="ECO:0000313" key="5">
    <source>
        <dbReference type="Proteomes" id="UP000265515"/>
    </source>
</evidence>
<accession>A0A388JWA6</accession>
<evidence type="ECO:0000256" key="1">
    <source>
        <dbReference type="ARBA" id="ARBA00022490"/>
    </source>
</evidence>
<dbReference type="InterPro" id="IPR032710">
    <property type="entry name" value="NTF2-like_dom_sf"/>
</dbReference>
<dbReference type="OMA" id="QFVEYYY"/>
<keyword evidence="2" id="KW-0653">Protein transport</keyword>
<dbReference type="Gramene" id="GBG62091">
    <property type="protein sequence ID" value="GBG62091"/>
    <property type="gene ID" value="CBR_g28567"/>
</dbReference>
<keyword evidence="1 2" id="KW-0963">Cytoplasm</keyword>
<organism evidence="4 5">
    <name type="scientific">Chara braunii</name>
    <name type="common">Braun's stonewort</name>
    <dbReference type="NCBI Taxonomy" id="69332"/>
    <lineage>
        <taxon>Eukaryota</taxon>
        <taxon>Viridiplantae</taxon>
        <taxon>Streptophyta</taxon>
        <taxon>Charophyceae</taxon>
        <taxon>Charales</taxon>
        <taxon>Characeae</taxon>
        <taxon>Chara</taxon>
    </lineage>
</organism>
<dbReference type="InterPro" id="IPR045875">
    <property type="entry name" value="NTF2"/>
</dbReference>
<dbReference type="Proteomes" id="UP000265515">
    <property type="component" value="Unassembled WGS sequence"/>
</dbReference>
<dbReference type="GO" id="GO:0051028">
    <property type="term" value="P:mRNA transport"/>
    <property type="evidence" value="ECO:0007669"/>
    <property type="project" value="UniProtKB-UniRule"/>
</dbReference>
<comment type="subcellular location">
    <subcellularLocation>
        <location evidence="2">Cytoplasm</location>
    </subcellularLocation>
    <subcellularLocation>
        <location evidence="2">Nucleus</location>
    </subcellularLocation>
</comment>
<dbReference type="PANTHER" id="PTHR12612">
    <property type="entry name" value="NUCLEAR TRANSPORT FACTOR 2"/>
    <property type="match status" value="1"/>
</dbReference>
<feature type="domain" description="NTF2" evidence="3">
    <location>
        <begin position="6"/>
        <end position="119"/>
    </location>
</feature>
<proteinExistence type="predicted"/>
<dbReference type="OrthoDB" id="6507044at2759"/>
<dbReference type="Gene3D" id="3.10.450.50">
    <property type="match status" value="1"/>
</dbReference>
<dbReference type="GO" id="GO:0005635">
    <property type="term" value="C:nuclear envelope"/>
    <property type="evidence" value="ECO:0007669"/>
    <property type="project" value="UniProtKB-ARBA"/>
</dbReference>
<comment type="function">
    <text evidence="2">Has a role in nuclear-cytoplasmic transport of proteins and mRNAs.</text>
</comment>
<evidence type="ECO:0000256" key="2">
    <source>
        <dbReference type="RuleBase" id="RU369002"/>
    </source>
</evidence>
<dbReference type="EMBL" id="BFEA01000025">
    <property type="protein sequence ID" value="GBG62091.1"/>
    <property type="molecule type" value="Genomic_DNA"/>
</dbReference>
<dbReference type="CDD" id="cd00780">
    <property type="entry name" value="NTF2"/>
    <property type="match status" value="1"/>
</dbReference>
<dbReference type="GO" id="GO:0006606">
    <property type="term" value="P:protein import into nucleus"/>
    <property type="evidence" value="ECO:0007669"/>
    <property type="project" value="UniProtKB-ARBA"/>
</dbReference>
<evidence type="ECO:0000259" key="3">
    <source>
        <dbReference type="PROSITE" id="PS50177"/>
    </source>
</evidence>
<dbReference type="InterPro" id="IPR018222">
    <property type="entry name" value="Nuclear_transport_factor_2_euk"/>
</dbReference>
<evidence type="ECO:0000313" key="4">
    <source>
        <dbReference type="EMBL" id="GBG62091.1"/>
    </source>
</evidence>
<reference evidence="4 5" key="1">
    <citation type="journal article" date="2018" name="Cell">
        <title>The Chara Genome: Secondary Complexity and Implications for Plant Terrestrialization.</title>
        <authorList>
            <person name="Nishiyama T."/>
            <person name="Sakayama H."/>
            <person name="Vries J.D."/>
            <person name="Buschmann H."/>
            <person name="Saint-Marcoux D."/>
            <person name="Ullrich K.K."/>
            <person name="Haas F.B."/>
            <person name="Vanderstraeten L."/>
            <person name="Becker D."/>
            <person name="Lang D."/>
            <person name="Vosolsobe S."/>
            <person name="Rombauts S."/>
            <person name="Wilhelmsson P.K.I."/>
            <person name="Janitza P."/>
            <person name="Kern R."/>
            <person name="Heyl A."/>
            <person name="Rumpler F."/>
            <person name="Villalobos L.I.A.C."/>
            <person name="Clay J.M."/>
            <person name="Skokan R."/>
            <person name="Toyoda A."/>
            <person name="Suzuki Y."/>
            <person name="Kagoshima H."/>
            <person name="Schijlen E."/>
            <person name="Tajeshwar N."/>
            <person name="Catarino B."/>
            <person name="Hetherington A.J."/>
            <person name="Saltykova A."/>
            <person name="Bonnot C."/>
            <person name="Breuninger H."/>
            <person name="Symeonidi A."/>
            <person name="Radhakrishnan G.V."/>
            <person name="Van Nieuwerburgh F."/>
            <person name="Deforce D."/>
            <person name="Chang C."/>
            <person name="Karol K.G."/>
            <person name="Hedrich R."/>
            <person name="Ulvskov P."/>
            <person name="Glockner G."/>
            <person name="Delwiche C.F."/>
            <person name="Petrasek J."/>
            <person name="Van de Peer Y."/>
            <person name="Friml J."/>
            <person name="Beilby M."/>
            <person name="Dolan L."/>
            <person name="Kohara Y."/>
            <person name="Sugano S."/>
            <person name="Fujiyama A."/>
            <person name="Delaux P.-M."/>
            <person name="Quint M."/>
            <person name="TheiBen G."/>
            <person name="Hagemann M."/>
            <person name="Harholt J."/>
            <person name="Dunand C."/>
            <person name="Zachgo S."/>
            <person name="Langdale J."/>
            <person name="Maumus F."/>
            <person name="Straeten D.V.D."/>
            <person name="Gould S.B."/>
            <person name="Rensing S.A."/>
        </authorList>
    </citation>
    <scope>NUCLEOTIDE SEQUENCE [LARGE SCALE GENOMIC DNA]</scope>
    <source>
        <strain evidence="4 5">S276</strain>
    </source>
</reference>
<dbReference type="PROSITE" id="PS50177">
    <property type="entry name" value="NTF2_DOMAIN"/>
    <property type="match status" value="1"/>
</dbReference>
<keyword evidence="5" id="KW-1185">Reference proteome</keyword>
<dbReference type="InterPro" id="IPR002075">
    <property type="entry name" value="NTF2_dom"/>
</dbReference>
<dbReference type="AlphaFoldDB" id="A0A388JWA6"/>
<dbReference type="GO" id="GO:0005737">
    <property type="term" value="C:cytoplasm"/>
    <property type="evidence" value="ECO:0007669"/>
    <property type="project" value="UniProtKB-SubCell"/>
</dbReference>
<dbReference type="STRING" id="69332.A0A388JWA6"/>
<sequence>MTGEELAKAFVDHYYKTFDANRALLANLYQDHSMLTFEGNQFRGAQAIHEKLTGLPFQQCRHVISTVDCQPSGMPDGMIVFVSGTLQVEGEQHVLKFSQMFHLLKGPTSFYVFNDIFRLNYA</sequence>
<gene>
    <name evidence="4" type="ORF">CBR_g28567</name>
</gene>
<comment type="caution">
    <text evidence="4">The sequence shown here is derived from an EMBL/GenBank/DDBJ whole genome shotgun (WGS) entry which is preliminary data.</text>
</comment>
<name>A0A388JWA6_CHABU</name>
<keyword evidence="2" id="KW-0813">Transport</keyword>
<keyword evidence="2" id="KW-0539">Nucleus</keyword>
<dbReference type="Pfam" id="PF02136">
    <property type="entry name" value="NTF2"/>
    <property type="match status" value="1"/>
</dbReference>
<protein>
    <recommendedName>
        <fullName evidence="3">NTF2 domain-containing protein</fullName>
    </recommendedName>
</protein>